<dbReference type="GO" id="GO:0016740">
    <property type="term" value="F:transferase activity"/>
    <property type="evidence" value="ECO:0007669"/>
    <property type="project" value="UniProtKB-UniRule"/>
</dbReference>
<evidence type="ECO:0000256" key="8">
    <source>
        <dbReference type="ARBA" id="ARBA00031306"/>
    </source>
</evidence>
<dbReference type="Proteomes" id="UP000617628">
    <property type="component" value="Unassembled WGS sequence"/>
</dbReference>
<feature type="binding site" evidence="11">
    <location>
        <position position="180"/>
    </location>
    <ligand>
        <name>Mg(2+)</name>
        <dbReference type="ChEBI" id="CHEBI:18420"/>
    </ligand>
</feature>
<dbReference type="InterPro" id="IPR003374">
    <property type="entry name" value="ApbE-like_sf"/>
</dbReference>
<evidence type="ECO:0000256" key="7">
    <source>
        <dbReference type="ARBA" id="ARBA00022842"/>
    </source>
</evidence>
<evidence type="ECO:0000256" key="3">
    <source>
        <dbReference type="ARBA" id="ARBA00022630"/>
    </source>
</evidence>
<dbReference type="SUPFAM" id="SSF143631">
    <property type="entry name" value="ApbE-like"/>
    <property type="match status" value="1"/>
</dbReference>
<keyword evidence="7 10" id="KW-0460">Magnesium</keyword>
<dbReference type="InterPro" id="IPR024932">
    <property type="entry name" value="ApbE"/>
</dbReference>
<feature type="binding site" evidence="11">
    <location>
        <position position="290"/>
    </location>
    <ligand>
        <name>Mg(2+)</name>
        <dbReference type="ChEBI" id="CHEBI:18420"/>
    </ligand>
</feature>
<evidence type="ECO:0000256" key="2">
    <source>
        <dbReference type="ARBA" id="ARBA00016337"/>
    </source>
</evidence>
<protein>
    <recommendedName>
        <fullName evidence="2 10">FAD:protein FMN transferase</fullName>
        <ecNumber evidence="1 10">2.7.1.180</ecNumber>
    </recommendedName>
    <alternativeName>
        <fullName evidence="8 10">Flavin transferase</fullName>
    </alternativeName>
</protein>
<comment type="similarity">
    <text evidence="10">Belongs to the ApbE family.</text>
</comment>
<dbReference type="GO" id="GO:0046872">
    <property type="term" value="F:metal ion binding"/>
    <property type="evidence" value="ECO:0007669"/>
    <property type="project" value="UniProtKB-UniRule"/>
</dbReference>
<evidence type="ECO:0000256" key="11">
    <source>
        <dbReference type="PIRSR" id="PIRSR006268-2"/>
    </source>
</evidence>
<dbReference type="Gene3D" id="3.10.520.10">
    <property type="entry name" value="ApbE-like domains"/>
    <property type="match status" value="1"/>
</dbReference>
<dbReference type="EC" id="2.7.1.180" evidence="1 10"/>
<comment type="caution">
    <text evidence="12">The sequence shown here is derived from an EMBL/GenBank/DDBJ whole genome shotgun (WGS) entry which is preliminary data.</text>
</comment>
<keyword evidence="5 10" id="KW-0479">Metal-binding</keyword>
<accession>A0A934RW30</accession>
<evidence type="ECO:0000256" key="6">
    <source>
        <dbReference type="ARBA" id="ARBA00022827"/>
    </source>
</evidence>
<keyword evidence="13" id="KW-1185">Reference proteome</keyword>
<keyword evidence="6 10" id="KW-0274">FAD</keyword>
<dbReference type="PANTHER" id="PTHR30040">
    <property type="entry name" value="THIAMINE BIOSYNTHESIS LIPOPROTEIN APBE"/>
    <property type="match status" value="1"/>
</dbReference>
<gene>
    <name evidence="12" type="ORF">JIN87_11805</name>
</gene>
<evidence type="ECO:0000256" key="9">
    <source>
        <dbReference type="ARBA" id="ARBA00048540"/>
    </source>
</evidence>
<evidence type="ECO:0000256" key="5">
    <source>
        <dbReference type="ARBA" id="ARBA00022723"/>
    </source>
</evidence>
<sequence length="334" mass="36200">MKRRQFVFGMFGAAAVGLCGYRYATGPQAPNLAHLVKVSKTGQALGTTVTITAYHADRKVARDALTEAFEAIERVEQTMSLYRPDSQLSKLNRDGFLANPQASLVQVLETALHLSVQSNGAFDVSIQPLWAAYEAASQQERLPTPTEIKDAKNLVNWQNIELSEEQISLSNKGMALTLNGIAQGYAADVAACALKAHGIEHALIDSGEISTVGVPAHKDNWTIGIKHPREEDAFLGVASFKGRCLATSGDYESHFTDDYEQHHLLDPRSGRSPQELSSVTVAAPTAMEADALSTAVFLMGLEKGKELIERLPNVDALFVDKANHTSHTTNFPIA</sequence>
<dbReference type="PANTHER" id="PTHR30040:SF2">
    <property type="entry name" value="FAD:PROTEIN FMN TRANSFERASE"/>
    <property type="match status" value="1"/>
</dbReference>
<dbReference type="AlphaFoldDB" id="A0A934RW30"/>
<dbReference type="PIRSF" id="PIRSF006268">
    <property type="entry name" value="ApbE"/>
    <property type="match status" value="1"/>
</dbReference>
<dbReference type="EMBL" id="JAENIL010000019">
    <property type="protein sequence ID" value="MBK1877556.1"/>
    <property type="molecule type" value="Genomic_DNA"/>
</dbReference>
<proteinExistence type="inferred from homology"/>
<organism evidence="12 13">
    <name type="scientific">Pelagicoccus mobilis</name>
    <dbReference type="NCBI Taxonomy" id="415221"/>
    <lineage>
        <taxon>Bacteria</taxon>
        <taxon>Pseudomonadati</taxon>
        <taxon>Verrucomicrobiota</taxon>
        <taxon>Opitutia</taxon>
        <taxon>Puniceicoccales</taxon>
        <taxon>Pelagicoccaceae</taxon>
        <taxon>Pelagicoccus</taxon>
    </lineage>
</organism>
<comment type="cofactor">
    <cofactor evidence="11">
        <name>Mg(2+)</name>
        <dbReference type="ChEBI" id="CHEBI:18420"/>
    </cofactor>
    <cofactor evidence="11">
        <name>Mn(2+)</name>
        <dbReference type="ChEBI" id="CHEBI:29035"/>
    </cofactor>
    <text evidence="11">Magnesium. Can also use manganese.</text>
</comment>
<keyword evidence="4 10" id="KW-0808">Transferase</keyword>
<keyword evidence="3 10" id="KW-0285">Flavoprotein</keyword>
<evidence type="ECO:0000256" key="10">
    <source>
        <dbReference type="PIRNR" id="PIRNR006268"/>
    </source>
</evidence>
<evidence type="ECO:0000256" key="4">
    <source>
        <dbReference type="ARBA" id="ARBA00022679"/>
    </source>
</evidence>
<comment type="catalytic activity">
    <reaction evidence="9 10">
        <text>L-threonyl-[protein] + FAD = FMN-L-threonyl-[protein] + AMP + H(+)</text>
        <dbReference type="Rhea" id="RHEA:36847"/>
        <dbReference type="Rhea" id="RHEA-COMP:11060"/>
        <dbReference type="Rhea" id="RHEA-COMP:11061"/>
        <dbReference type="ChEBI" id="CHEBI:15378"/>
        <dbReference type="ChEBI" id="CHEBI:30013"/>
        <dbReference type="ChEBI" id="CHEBI:57692"/>
        <dbReference type="ChEBI" id="CHEBI:74257"/>
        <dbReference type="ChEBI" id="CHEBI:456215"/>
        <dbReference type="EC" id="2.7.1.180"/>
    </reaction>
</comment>
<name>A0A934RW30_9BACT</name>
<evidence type="ECO:0000256" key="1">
    <source>
        <dbReference type="ARBA" id="ARBA00011955"/>
    </source>
</evidence>
<feature type="binding site" evidence="11">
    <location>
        <position position="294"/>
    </location>
    <ligand>
        <name>Mg(2+)</name>
        <dbReference type="ChEBI" id="CHEBI:18420"/>
    </ligand>
</feature>
<reference evidence="12" key="1">
    <citation type="submission" date="2021-01" db="EMBL/GenBank/DDBJ databases">
        <title>Modified the classification status of verrucomicrobia.</title>
        <authorList>
            <person name="Feng X."/>
        </authorList>
    </citation>
    <scope>NUCLEOTIDE SEQUENCE</scope>
    <source>
        <strain evidence="12">KCTC 13126</strain>
    </source>
</reference>
<evidence type="ECO:0000313" key="12">
    <source>
        <dbReference type="EMBL" id="MBK1877556.1"/>
    </source>
</evidence>
<evidence type="ECO:0000313" key="13">
    <source>
        <dbReference type="Proteomes" id="UP000617628"/>
    </source>
</evidence>
<dbReference type="Pfam" id="PF02424">
    <property type="entry name" value="ApbE"/>
    <property type="match status" value="1"/>
</dbReference>
<dbReference type="RefSeq" id="WP_200355768.1">
    <property type="nucleotide sequence ID" value="NZ_JAENIL010000019.1"/>
</dbReference>